<evidence type="ECO:0000313" key="2">
    <source>
        <dbReference type="Proteomes" id="UP000736373"/>
    </source>
</evidence>
<keyword evidence="2" id="KW-1185">Reference proteome</keyword>
<accession>A0ABR7PQU3</accession>
<comment type="caution">
    <text evidence="1">The sequence shown here is derived from an EMBL/GenBank/DDBJ whole genome shotgun (WGS) entry which is preliminary data.</text>
</comment>
<proteinExistence type="predicted"/>
<sequence length="121" mass="13821">MNIEDVYREATSMHRHYDTLSLTAVTHNICHARRNSSGLLEQFLATPERPPVWIVGGLLMWLAFSIYQQLDGHAGFALKFAEFAECNTSATLTDVSRDMHHFDETQLTQFVRKVHATVRSN</sequence>
<protein>
    <submittedName>
        <fullName evidence="1">Uncharacterized protein</fullName>
    </submittedName>
</protein>
<name>A0ABR7PQU3_9BURK</name>
<reference evidence="1 2" key="1">
    <citation type="submission" date="2019-09" db="EMBL/GenBank/DDBJ databases">
        <title>Paraburkholderia podalyriae sp. nov., A South African Podalyria-associated rhizobium.</title>
        <authorList>
            <person name="Mavima L."/>
            <person name="Beukes C.W."/>
            <person name="Palmer M."/>
            <person name="De Meyer S.E."/>
            <person name="James E.K."/>
            <person name="Maluk M."/>
            <person name="Avontuur J.R."/>
            <person name="Chan W.Y."/>
            <person name="Venter S.N."/>
            <person name="Steenkamp E.T."/>
        </authorList>
    </citation>
    <scope>NUCLEOTIDE SEQUENCE [LARGE SCALE GENOMIC DNA]</scope>
    <source>
        <strain evidence="1 2">WC7.3b</strain>
    </source>
</reference>
<dbReference type="EMBL" id="VZQQ01000014">
    <property type="protein sequence ID" value="MBC8748595.1"/>
    <property type="molecule type" value="Genomic_DNA"/>
</dbReference>
<dbReference type="RefSeq" id="WP_187635643.1">
    <property type="nucleotide sequence ID" value="NZ_VZQQ01000014.1"/>
</dbReference>
<evidence type="ECO:0000313" key="1">
    <source>
        <dbReference type="EMBL" id="MBC8748595.1"/>
    </source>
</evidence>
<gene>
    <name evidence="1" type="ORF">F6X42_18920</name>
</gene>
<organism evidence="1 2">
    <name type="scientific">Paraburkholderia podalyriae</name>
    <dbReference type="NCBI Taxonomy" id="1938811"/>
    <lineage>
        <taxon>Bacteria</taxon>
        <taxon>Pseudomonadati</taxon>
        <taxon>Pseudomonadota</taxon>
        <taxon>Betaproteobacteria</taxon>
        <taxon>Burkholderiales</taxon>
        <taxon>Burkholderiaceae</taxon>
        <taxon>Paraburkholderia</taxon>
    </lineage>
</organism>
<dbReference type="Proteomes" id="UP000736373">
    <property type="component" value="Unassembled WGS sequence"/>
</dbReference>